<proteinExistence type="predicted"/>
<dbReference type="EMBL" id="LAZR01001939">
    <property type="protein sequence ID" value="KKN36840.1"/>
    <property type="molecule type" value="Genomic_DNA"/>
</dbReference>
<dbReference type="InterPro" id="IPR013759">
    <property type="entry name" value="Topo_IIA_B_C"/>
</dbReference>
<feature type="domain" description="Histidine kinase/HSP90-like ATPase" evidence="8">
    <location>
        <begin position="6"/>
        <end position="152"/>
    </location>
</feature>
<evidence type="ECO:0000256" key="6">
    <source>
        <dbReference type="ARBA" id="ARBA00023125"/>
    </source>
</evidence>
<dbReference type="GO" id="GO:0003677">
    <property type="term" value="F:DNA binding"/>
    <property type="evidence" value="ECO:0007669"/>
    <property type="project" value="UniProtKB-KW"/>
</dbReference>
<reference evidence="9" key="1">
    <citation type="journal article" date="2015" name="Nature">
        <title>Complex archaea that bridge the gap between prokaryotes and eukaryotes.</title>
        <authorList>
            <person name="Spang A."/>
            <person name="Saw J.H."/>
            <person name="Jorgensen S.L."/>
            <person name="Zaremba-Niedzwiedzka K."/>
            <person name="Martijn J."/>
            <person name="Lind A.E."/>
            <person name="van Eijk R."/>
            <person name="Schleper C."/>
            <person name="Guy L."/>
            <person name="Ettema T.J."/>
        </authorList>
    </citation>
    <scope>NUCLEOTIDE SEQUENCE</scope>
</reference>
<dbReference type="GO" id="GO:0006265">
    <property type="term" value="P:DNA topological change"/>
    <property type="evidence" value="ECO:0007669"/>
    <property type="project" value="InterPro"/>
</dbReference>
<dbReference type="Pfam" id="PF00204">
    <property type="entry name" value="DNA_gyraseB"/>
    <property type="match status" value="1"/>
</dbReference>
<dbReference type="GO" id="GO:0003918">
    <property type="term" value="F:DNA topoisomerase type II (double strand cut, ATP-hydrolyzing) activity"/>
    <property type="evidence" value="ECO:0007669"/>
    <property type="project" value="UniProtKB-EC"/>
</dbReference>
<dbReference type="EC" id="5.6.2.2" evidence="3"/>
<organism evidence="9">
    <name type="scientific">marine sediment metagenome</name>
    <dbReference type="NCBI Taxonomy" id="412755"/>
    <lineage>
        <taxon>unclassified sequences</taxon>
        <taxon>metagenomes</taxon>
        <taxon>ecological metagenomes</taxon>
    </lineage>
</organism>
<dbReference type="InterPro" id="IPR013760">
    <property type="entry name" value="Topo_IIA-like_dom_sf"/>
</dbReference>
<evidence type="ECO:0000256" key="7">
    <source>
        <dbReference type="ARBA" id="ARBA00023235"/>
    </source>
</evidence>
<dbReference type="SUPFAM" id="SSF56719">
    <property type="entry name" value="Type II DNA topoisomerase"/>
    <property type="match status" value="1"/>
</dbReference>
<evidence type="ECO:0000313" key="9">
    <source>
        <dbReference type="EMBL" id="KKN36840.1"/>
    </source>
</evidence>
<dbReference type="PRINTS" id="PR01159">
    <property type="entry name" value="DNAGYRASEB"/>
</dbReference>
<dbReference type="Pfam" id="PF01751">
    <property type="entry name" value="Toprim"/>
    <property type="match status" value="1"/>
</dbReference>
<evidence type="ECO:0000256" key="4">
    <source>
        <dbReference type="ARBA" id="ARBA00022723"/>
    </source>
</evidence>
<dbReference type="SUPFAM" id="SSF54211">
    <property type="entry name" value="Ribosomal protein S5 domain 2-like"/>
    <property type="match status" value="1"/>
</dbReference>
<dbReference type="InterPro" id="IPR003594">
    <property type="entry name" value="HATPase_dom"/>
</dbReference>
<dbReference type="Gene3D" id="3.30.230.10">
    <property type="match status" value="1"/>
</dbReference>
<evidence type="ECO:0000256" key="3">
    <source>
        <dbReference type="ARBA" id="ARBA00012895"/>
    </source>
</evidence>
<keyword evidence="7" id="KW-0413">Isomerase</keyword>
<accession>A0A0F9PYU1</accession>
<comment type="cofactor">
    <cofactor evidence="2">
        <name>Mg(2+)</name>
        <dbReference type="ChEBI" id="CHEBI:18420"/>
    </cofactor>
</comment>
<dbReference type="GO" id="GO:0046872">
    <property type="term" value="F:metal ion binding"/>
    <property type="evidence" value="ECO:0007669"/>
    <property type="project" value="UniProtKB-KW"/>
</dbReference>
<dbReference type="InterPro" id="IPR014721">
    <property type="entry name" value="Ribsml_uS5_D2-typ_fold_subgr"/>
</dbReference>
<keyword evidence="6" id="KW-0238">DNA-binding</keyword>
<dbReference type="InterPro" id="IPR036890">
    <property type="entry name" value="HATPase_C_sf"/>
</dbReference>
<dbReference type="PANTHER" id="PTHR45866:SF4">
    <property type="entry name" value="DNA TOPOISOMERASE 4 SUBUNIT B"/>
    <property type="match status" value="1"/>
</dbReference>
<dbReference type="InterPro" id="IPR006171">
    <property type="entry name" value="TOPRIM_dom"/>
</dbReference>
<gene>
    <name evidence="9" type="ORF">LCGC14_0769620</name>
</gene>
<dbReference type="AlphaFoldDB" id="A0A0F9PYU1"/>
<dbReference type="InterPro" id="IPR013506">
    <property type="entry name" value="Topo_IIA_bsu_dom2"/>
</dbReference>
<dbReference type="PRINTS" id="PR00418">
    <property type="entry name" value="TPI2FAMILY"/>
</dbReference>
<keyword evidence="4" id="KW-0479">Metal-binding</keyword>
<evidence type="ECO:0000259" key="8">
    <source>
        <dbReference type="SMART" id="SM00387"/>
    </source>
</evidence>
<dbReference type="Gene3D" id="3.30.565.10">
    <property type="entry name" value="Histidine kinase-like ATPase, C-terminal domain"/>
    <property type="match status" value="1"/>
</dbReference>
<comment type="caution">
    <text evidence="9">The sequence shown here is derived from an EMBL/GenBank/DDBJ whole genome shotgun (WGS) entry which is preliminary data.</text>
</comment>
<comment type="catalytic activity">
    <reaction evidence="1">
        <text>ATP-dependent breakage, passage and rejoining of double-stranded DNA.</text>
        <dbReference type="EC" id="5.6.2.2"/>
    </reaction>
</comment>
<dbReference type="SUPFAM" id="SSF55874">
    <property type="entry name" value="ATPase domain of HSP90 chaperone/DNA topoisomerase II/histidine kinase"/>
    <property type="match status" value="1"/>
</dbReference>
<evidence type="ECO:0000256" key="1">
    <source>
        <dbReference type="ARBA" id="ARBA00000185"/>
    </source>
</evidence>
<dbReference type="InterPro" id="IPR001241">
    <property type="entry name" value="Topo_IIA"/>
</dbReference>
<dbReference type="InterPro" id="IPR020568">
    <property type="entry name" value="Ribosomal_Su5_D2-typ_SF"/>
</dbReference>
<sequence>MYIGDVGPKGYHHLLREVIDNVVDEFLDGHVTRLHVLLNTKTQQAEVRDNGRGIPVSIHPQAGISTLTAVFTKLHAGGKFGQGAYTAAVAGLHGIGVKAVNALSTDLQVWTKRKRKTWTQQFRRGKPVEDVAPAEREIKKGTTVRFTPDAKIFGKARWRPNIVVAWLQDLMYLCPGLKIRLTVDGKHQNFHSAGGLESMLQAATQDNDQLSDPIHLKTDEFELAFCWTDLQGEFWRSFVNTVRTSGHGTHVQGCKRALLDVLNEGQEGSNRFRGEDLREGLVGVVHVRVLEPLFKGQTKSKLENPETEEMIYEALKQYLQRHLAQNPSLAKKLRERAQRLQKARDKYRAEQQAIKGSKVKKGARGLLPGKLVEAPNCTPAERELFIVEGDSADPGPARVTKRTKHNKPYHYQEVYPLRGKNFNAARKDLAAAAKNQTIKDLFTSIGTGVGDAFDIRRCRYRAIYLLADADPDGRHIVALLLSLFVRHMPDLLRADMLRVVQNPLYMGVAAQKRVYGDTAEEVLQQFSTREKPTIRRFKGIGESNSDELQEYAMDPRTRRVLRVVWDEEDDERLVLLYMGKDSAARKELLNLVE</sequence>
<dbReference type="SMART" id="SM00387">
    <property type="entry name" value="HATPase_c"/>
    <property type="match status" value="1"/>
</dbReference>
<dbReference type="InterPro" id="IPR002288">
    <property type="entry name" value="DNA_gyrase_B_C"/>
</dbReference>
<dbReference type="InterPro" id="IPR000565">
    <property type="entry name" value="Topo_IIA_B"/>
</dbReference>
<dbReference type="SMART" id="SM00433">
    <property type="entry name" value="TOP2c"/>
    <property type="match status" value="1"/>
</dbReference>
<keyword evidence="5" id="KW-0460">Magnesium</keyword>
<dbReference type="Gene3D" id="3.40.50.670">
    <property type="match status" value="1"/>
</dbReference>
<evidence type="ECO:0000256" key="2">
    <source>
        <dbReference type="ARBA" id="ARBA00001946"/>
    </source>
</evidence>
<name>A0A0F9PYU1_9ZZZZ</name>
<dbReference type="GO" id="GO:0005524">
    <property type="term" value="F:ATP binding"/>
    <property type="evidence" value="ECO:0007669"/>
    <property type="project" value="InterPro"/>
</dbReference>
<dbReference type="Pfam" id="PF02518">
    <property type="entry name" value="HATPase_c"/>
    <property type="match status" value="1"/>
</dbReference>
<dbReference type="PANTHER" id="PTHR45866">
    <property type="entry name" value="DNA GYRASE/TOPOISOMERASE SUBUNIT B"/>
    <property type="match status" value="1"/>
</dbReference>
<protein>
    <recommendedName>
        <fullName evidence="3">DNA topoisomerase (ATP-hydrolyzing)</fullName>
        <ecNumber evidence="3">5.6.2.2</ecNumber>
    </recommendedName>
</protein>
<dbReference type="Pfam" id="PF00986">
    <property type="entry name" value="DNA_gyraseB_C"/>
    <property type="match status" value="1"/>
</dbReference>
<evidence type="ECO:0000256" key="5">
    <source>
        <dbReference type="ARBA" id="ARBA00022842"/>
    </source>
</evidence>